<dbReference type="OMA" id="ACCATIV"/>
<keyword evidence="3" id="KW-0029">Amino-acid transport</keyword>
<reference evidence="8 9" key="1">
    <citation type="journal article" date="2011" name="Science">
        <title>The Selaginella genome identifies genetic changes associated with the evolution of vascular plants.</title>
        <authorList>
            <person name="Banks J.A."/>
            <person name="Nishiyama T."/>
            <person name="Hasebe M."/>
            <person name="Bowman J.L."/>
            <person name="Gribskov M."/>
            <person name="dePamphilis C."/>
            <person name="Albert V.A."/>
            <person name="Aono N."/>
            <person name="Aoyama T."/>
            <person name="Ambrose B.A."/>
            <person name="Ashton N.W."/>
            <person name="Axtell M.J."/>
            <person name="Barker E."/>
            <person name="Barker M.S."/>
            <person name="Bennetzen J.L."/>
            <person name="Bonawitz N.D."/>
            <person name="Chapple C."/>
            <person name="Cheng C."/>
            <person name="Correa L.G."/>
            <person name="Dacre M."/>
            <person name="DeBarry J."/>
            <person name="Dreyer I."/>
            <person name="Elias M."/>
            <person name="Engstrom E.M."/>
            <person name="Estelle M."/>
            <person name="Feng L."/>
            <person name="Finet C."/>
            <person name="Floyd S.K."/>
            <person name="Frommer W.B."/>
            <person name="Fujita T."/>
            <person name="Gramzow L."/>
            <person name="Gutensohn M."/>
            <person name="Harholt J."/>
            <person name="Hattori M."/>
            <person name="Heyl A."/>
            <person name="Hirai T."/>
            <person name="Hiwatashi Y."/>
            <person name="Ishikawa M."/>
            <person name="Iwata M."/>
            <person name="Karol K.G."/>
            <person name="Koehler B."/>
            <person name="Kolukisaoglu U."/>
            <person name="Kubo M."/>
            <person name="Kurata T."/>
            <person name="Lalonde S."/>
            <person name="Li K."/>
            <person name="Li Y."/>
            <person name="Litt A."/>
            <person name="Lyons E."/>
            <person name="Manning G."/>
            <person name="Maruyama T."/>
            <person name="Michael T.P."/>
            <person name="Mikami K."/>
            <person name="Miyazaki S."/>
            <person name="Morinaga S."/>
            <person name="Murata T."/>
            <person name="Mueller-Roeber B."/>
            <person name="Nelson D.R."/>
            <person name="Obara M."/>
            <person name="Oguri Y."/>
            <person name="Olmstead R.G."/>
            <person name="Onodera N."/>
            <person name="Petersen B.L."/>
            <person name="Pils B."/>
            <person name="Prigge M."/>
            <person name="Rensing S.A."/>
            <person name="Riano-Pachon D.M."/>
            <person name="Roberts A.W."/>
            <person name="Sato Y."/>
            <person name="Scheller H.V."/>
            <person name="Schulz B."/>
            <person name="Schulz C."/>
            <person name="Shakirov E.V."/>
            <person name="Shibagaki N."/>
            <person name="Shinohara N."/>
            <person name="Shippen D.E."/>
            <person name="Soerensen I."/>
            <person name="Sotooka R."/>
            <person name="Sugimoto N."/>
            <person name="Sugita M."/>
            <person name="Sumikawa N."/>
            <person name="Tanurdzic M."/>
            <person name="Theissen G."/>
            <person name="Ulvskov P."/>
            <person name="Wakazuki S."/>
            <person name="Weng J.K."/>
            <person name="Willats W.W."/>
            <person name="Wipf D."/>
            <person name="Wolf P.G."/>
            <person name="Yang L."/>
            <person name="Zimmer A.D."/>
            <person name="Zhu Q."/>
            <person name="Mitros T."/>
            <person name="Hellsten U."/>
            <person name="Loque D."/>
            <person name="Otillar R."/>
            <person name="Salamov A."/>
            <person name="Schmutz J."/>
            <person name="Shapiro H."/>
            <person name="Lindquist E."/>
            <person name="Lucas S."/>
            <person name="Rokhsar D."/>
            <person name="Grigoriev I.V."/>
        </authorList>
    </citation>
    <scope>NUCLEOTIDE SEQUENCE [LARGE SCALE GENOMIC DNA]</scope>
</reference>
<evidence type="ECO:0000313" key="8">
    <source>
        <dbReference type="EMBL" id="EFJ18594.1"/>
    </source>
</evidence>
<proteinExistence type="predicted"/>
<evidence type="ECO:0000256" key="4">
    <source>
        <dbReference type="ARBA" id="ARBA00022989"/>
    </source>
</evidence>
<organism evidence="9">
    <name type="scientific">Selaginella moellendorffii</name>
    <name type="common">Spikemoss</name>
    <dbReference type="NCBI Taxonomy" id="88036"/>
    <lineage>
        <taxon>Eukaryota</taxon>
        <taxon>Viridiplantae</taxon>
        <taxon>Streptophyta</taxon>
        <taxon>Embryophyta</taxon>
        <taxon>Tracheophyta</taxon>
        <taxon>Lycopodiopsida</taxon>
        <taxon>Selaginellales</taxon>
        <taxon>Selaginellaceae</taxon>
        <taxon>Selaginella</taxon>
    </lineage>
</organism>
<evidence type="ECO:0000256" key="3">
    <source>
        <dbReference type="ARBA" id="ARBA00022970"/>
    </source>
</evidence>
<dbReference type="Proteomes" id="UP000001514">
    <property type="component" value="Unassembled WGS sequence"/>
</dbReference>
<evidence type="ECO:0000256" key="6">
    <source>
        <dbReference type="SAM" id="Phobius"/>
    </source>
</evidence>
<keyword evidence="3" id="KW-0813">Transport</keyword>
<dbReference type="EMBL" id="GL377609">
    <property type="protein sequence ID" value="EFJ18594.1"/>
    <property type="molecule type" value="Genomic_DNA"/>
</dbReference>
<dbReference type="eggNOG" id="KOG1303">
    <property type="taxonomic scope" value="Eukaryota"/>
</dbReference>
<feature type="transmembrane region" description="Helical" evidence="6">
    <location>
        <begin position="57"/>
        <end position="77"/>
    </location>
</feature>
<protein>
    <recommendedName>
        <fullName evidence="7">Amino acid transporter transmembrane domain-containing protein</fullName>
    </recommendedName>
</protein>
<comment type="subcellular location">
    <subcellularLocation>
        <location evidence="1">Membrane</location>
    </subcellularLocation>
</comment>
<evidence type="ECO:0000259" key="7">
    <source>
        <dbReference type="Pfam" id="PF01490"/>
    </source>
</evidence>
<evidence type="ECO:0000313" key="9">
    <source>
        <dbReference type="Proteomes" id="UP000001514"/>
    </source>
</evidence>
<dbReference type="Pfam" id="PF01490">
    <property type="entry name" value="Aa_trans"/>
    <property type="match status" value="1"/>
</dbReference>
<evidence type="ECO:0000256" key="5">
    <source>
        <dbReference type="ARBA" id="ARBA00023136"/>
    </source>
</evidence>
<keyword evidence="4 6" id="KW-1133">Transmembrane helix</keyword>
<dbReference type="KEGG" id="smo:SELMODRAFT_420070"/>
<dbReference type="InterPro" id="IPR013057">
    <property type="entry name" value="AA_transpt_TM"/>
</dbReference>
<dbReference type="AlphaFoldDB" id="D8SAG1"/>
<dbReference type="GO" id="GO:0016020">
    <property type="term" value="C:membrane"/>
    <property type="evidence" value="ECO:0007669"/>
    <property type="project" value="UniProtKB-SubCell"/>
</dbReference>
<keyword evidence="9" id="KW-1185">Reference proteome</keyword>
<feature type="transmembrane region" description="Helical" evidence="6">
    <location>
        <begin position="106"/>
        <end position="125"/>
    </location>
</feature>
<dbReference type="InParanoid" id="D8SAG1"/>
<keyword evidence="2 6" id="KW-0812">Transmembrane</keyword>
<keyword evidence="5 6" id="KW-0472">Membrane</keyword>
<sequence length="210" mass="23428">MGNALDCQQFLITAFWNGGSSFDAWLNIGSTKIAQILLTIPFSYAQAGLPSAIAFHVLHLLMGWWAVYIINILYLTYQKKQNPPLQHNQKRNTQLHEVLGGLLGKWWSVATLVLMVPCLFTVCVIQLHACSNIVFEMNDQLPKRTWTVIFGALFSLSIIMPSVQNYRAWSFLGVIATVSDVQMSLAPHGYTGYFSALSNFLAVGTEMIPV</sequence>
<dbReference type="HOGENOM" id="CLU_027994_0_0_1"/>
<gene>
    <name evidence="8" type="ORF">SELMODRAFT_420070</name>
</gene>
<feature type="domain" description="Amino acid transporter transmembrane" evidence="7">
    <location>
        <begin position="19"/>
        <end position="178"/>
    </location>
</feature>
<dbReference type="Gramene" id="EFJ18594">
    <property type="protein sequence ID" value="EFJ18594"/>
    <property type="gene ID" value="SELMODRAFT_420070"/>
</dbReference>
<name>D8SAG1_SELML</name>
<evidence type="ECO:0000256" key="1">
    <source>
        <dbReference type="ARBA" id="ARBA00004370"/>
    </source>
</evidence>
<feature type="transmembrane region" description="Helical" evidence="6">
    <location>
        <begin position="146"/>
        <end position="163"/>
    </location>
</feature>
<accession>D8SAG1</accession>
<evidence type="ECO:0000256" key="2">
    <source>
        <dbReference type="ARBA" id="ARBA00022692"/>
    </source>
</evidence>
<dbReference type="GO" id="GO:0006865">
    <property type="term" value="P:amino acid transport"/>
    <property type="evidence" value="ECO:0007669"/>
    <property type="project" value="UniProtKB-KW"/>
</dbReference>